<accession>A0A7D6ESQ9</accession>
<organism evidence="2 3">
    <name type="scientific">Thermosynechococcus sichuanensis E542</name>
    <dbReference type="NCBI Taxonomy" id="2016101"/>
    <lineage>
        <taxon>Bacteria</taxon>
        <taxon>Bacillati</taxon>
        <taxon>Cyanobacteriota</taxon>
        <taxon>Cyanophyceae</taxon>
        <taxon>Acaryochloridales</taxon>
        <taxon>Thermosynechococcaceae</taxon>
        <taxon>Thermosynechococcus</taxon>
        <taxon>Thermosynechococcus sichuanensis</taxon>
    </lineage>
</organism>
<evidence type="ECO:0000313" key="3">
    <source>
        <dbReference type="Proteomes" id="UP000261812"/>
    </source>
</evidence>
<dbReference type="PANTHER" id="PTHR40446:SF2">
    <property type="entry name" value="N-ACETYLGLUCOSAMINE-1-PHOSPHODIESTER ALPHA-N-ACETYLGLUCOSAMINIDASE"/>
    <property type="match status" value="1"/>
</dbReference>
<dbReference type="Pfam" id="PF09992">
    <property type="entry name" value="NAGPA"/>
    <property type="match status" value="1"/>
</dbReference>
<gene>
    <name evidence="2" type="ORF">D3A95_10805</name>
</gene>
<dbReference type="InterPro" id="IPR018711">
    <property type="entry name" value="NAGPA"/>
</dbReference>
<dbReference type="PANTHER" id="PTHR40446">
    <property type="entry name" value="N-ACETYLGLUCOSAMINE-1-PHOSPHODIESTER ALPHA-N-ACETYLGLUCOSAMINIDASE"/>
    <property type="match status" value="1"/>
</dbReference>
<name>A0A7D6ESQ9_9CYAN</name>
<dbReference type="Proteomes" id="UP000261812">
    <property type="component" value="Chromosome"/>
</dbReference>
<sequence length="577" mass="62781">MFARLASLSVGSGIAVAIASSSINIALAQEIEGDRLNLNGRDYPVAWQQWRDNQNRVRTGISDGGLANRFGVLLGDTTDPFQQPVAWFQPQFSPLAVRFSPNGMYRYLDITPWIEQYQWQVQPQGNTLQISTPPARILSWRQGRQPWGDRWVFELDRPTPWQINRLTFSRTGLTPRDLSLTIEASGQLATIPNVKITATPNRTVLETQIPGTARPVASMLLSPPRLVIDFRSDAPPPRTIQWAPGLRWQRQTVTLGSRQFPVDLLIINPRQPGLRLRPLGIAPTTLVGLATVPELAQRWQAAAAINAGFFNRDRQAPLGAIRSEGNWLSGPILNRGAIGWDDRGQIVVGRLSLQQRVRTPTATVPIVTFNSGYVQGGLALYTPSWGASYQGKTGSEVVITVRNQQVVGQQPINNNQAVPIPADGFLLVARNFNSILANFPLGASVELETMAMPAAFNSIPNIVGAGPLLVDQGRVVLNVALEQFGAGLDAQAAPRSAMGNRSDGSIVWVTTHNRVGGMGPTLAEWAQIVRQLGLINAVNLDGGSSTALYIGGVLVDRHSVTTTRVNNAIGVFWQPTP</sequence>
<keyword evidence="2" id="KW-0378">Hydrolase</keyword>
<keyword evidence="3" id="KW-1185">Reference proteome</keyword>
<evidence type="ECO:0000259" key="1">
    <source>
        <dbReference type="Pfam" id="PF09992"/>
    </source>
</evidence>
<dbReference type="KEGG" id="tsq:D3A95_10805"/>
<evidence type="ECO:0000313" key="2">
    <source>
        <dbReference type="EMBL" id="QLL29442.1"/>
    </source>
</evidence>
<dbReference type="GO" id="GO:0016798">
    <property type="term" value="F:hydrolase activity, acting on glycosyl bonds"/>
    <property type="evidence" value="ECO:0007669"/>
    <property type="project" value="UniProtKB-KW"/>
</dbReference>
<dbReference type="AlphaFoldDB" id="A0A7D6ESQ9"/>
<proteinExistence type="predicted"/>
<keyword evidence="2" id="KW-0326">Glycosidase</keyword>
<protein>
    <submittedName>
        <fullName evidence="2">Phosphodiester glycosidase family protein</fullName>
    </submittedName>
</protein>
<reference evidence="3" key="1">
    <citation type="submission" date="2018-09" db="EMBL/GenBank/DDBJ databases">
        <title>Complete genome sequence of thermophilic cyanobacteria strain Thermosynechococcus elongatus PKUAC-SCTE542.</title>
        <authorList>
            <person name="Liang Y."/>
            <person name="Tang J."/>
            <person name="Daroch M."/>
        </authorList>
    </citation>
    <scope>NUCLEOTIDE SEQUENCE [LARGE SCALE GENOMIC DNA]</scope>
    <source>
        <strain evidence="3">E542</strain>
    </source>
</reference>
<dbReference type="EMBL" id="CP032152">
    <property type="protein sequence ID" value="QLL29442.1"/>
    <property type="molecule type" value="Genomic_DNA"/>
</dbReference>
<feature type="domain" description="Phosphodiester glycosidase" evidence="1">
    <location>
        <begin position="396"/>
        <end position="572"/>
    </location>
</feature>
<dbReference type="RefSeq" id="WP_181494991.1">
    <property type="nucleotide sequence ID" value="NZ_CP032152.1"/>
</dbReference>